<feature type="region of interest" description="Disordered" evidence="3">
    <location>
        <begin position="341"/>
        <end position="421"/>
    </location>
</feature>
<evidence type="ECO:0000313" key="5">
    <source>
        <dbReference type="EMBL" id="KAJ6764654.1"/>
    </source>
</evidence>
<accession>A0A9Q1AB78</accession>
<dbReference type="Gene3D" id="1.20.5.190">
    <property type="match status" value="1"/>
</dbReference>
<sequence>MGKIGGGSWLSAVKRAFRSPSKENDKRSSRRREDHEQEEEEKKRGKRRWIFRKSSNQETVIHRCEANTTTNITATTNAAASANSSIKSEAADAHQRHAFAVAMATTAAAQAAVATAQAAVEVVRHTSRPLPLFIRQHFASIVVQTAFRGYLARRALKALKGLVKLQALVRGHNVRKRTKMTLQRMQAMARVQSRVCEQRSRLSYEGSTNSISSADQNSLWGSNLAERKSTVRNFVEFMYSNMLQLVLIWFLTMNCSVGIIMEAALLMIGFIAITILKHLRKFSRCCGKTKEVVDLKRESALAYAFSQQIWRPGRGSYASEGEVEERPRWLDRRGARKECDQFHSRDPVKTVEMDTSRPYSYSSPNAHKLHHQHYHYQQHRPSSYSATSPLQKNHSNLSQPSTPSLSKTRTLLQVHSSSPRFLRESRNHAMIRESTTPSATSKTQLHGCHCICQG</sequence>
<reference evidence="5" key="1">
    <citation type="submission" date="2022-11" db="EMBL/GenBank/DDBJ databases">
        <authorList>
            <person name="Hyden B.L."/>
            <person name="Feng K."/>
            <person name="Yates T."/>
            <person name="Jawdy S."/>
            <person name="Smart L.B."/>
            <person name="Muchero W."/>
        </authorList>
    </citation>
    <scope>NUCLEOTIDE SEQUENCE</scope>
    <source>
        <tissue evidence="5">Shoot tip</tissue>
    </source>
</reference>
<dbReference type="Pfam" id="PF00612">
    <property type="entry name" value="IQ"/>
    <property type="match status" value="2"/>
</dbReference>
<evidence type="ECO:0000256" key="2">
    <source>
        <dbReference type="ARBA" id="ARBA00024341"/>
    </source>
</evidence>
<feature type="compositionally biased region" description="Basic and acidic residues" evidence="3">
    <location>
        <begin position="20"/>
        <end position="43"/>
    </location>
</feature>
<dbReference type="AlphaFoldDB" id="A0A9Q1AB78"/>
<name>A0A9Q1AB78_9ROSI</name>
<dbReference type="Proteomes" id="UP001151752">
    <property type="component" value="Chromosome 12"/>
</dbReference>
<protein>
    <submittedName>
        <fullName evidence="5">IQ-DOMAIN 5-RELATED</fullName>
    </submittedName>
</protein>
<dbReference type="EMBL" id="JAPFFM010000004">
    <property type="protein sequence ID" value="KAJ6764654.1"/>
    <property type="molecule type" value="Genomic_DNA"/>
</dbReference>
<keyword evidence="4" id="KW-0812">Transmembrane</keyword>
<feature type="transmembrane region" description="Helical" evidence="4">
    <location>
        <begin position="257"/>
        <end position="276"/>
    </location>
</feature>
<feature type="compositionally biased region" description="Polar residues" evidence="3">
    <location>
        <begin position="380"/>
        <end position="419"/>
    </location>
</feature>
<evidence type="ECO:0000313" key="6">
    <source>
        <dbReference type="Proteomes" id="UP001151752"/>
    </source>
</evidence>
<keyword evidence="4" id="KW-1133">Transmembrane helix</keyword>
<dbReference type="CDD" id="cd23767">
    <property type="entry name" value="IQCD"/>
    <property type="match status" value="1"/>
</dbReference>
<reference evidence="5" key="2">
    <citation type="journal article" date="2023" name="Int. J. Mol. Sci.">
        <title>De Novo Assembly and Annotation of 11 Diverse Shrub Willow (Salix) Genomes Reveals Novel Gene Organization in Sex-Linked Regions.</title>
        <authorList>
            <person name="Hyden B."/>
            <person name="Feng K."/>
            <person name="Yates T.B."/>
            <person name="Jawdy S."/>
            <person name="Cereghino C."/>
            <person name="Smart L.B."/>
            <person name="Muchero W."/>
        </authorList>
    </citation>
    <scope>NUCLEOTIDE SEQUENCE</scope>
    <source>
        <tissue evidence="5">Shoot tip</tissue>
    </source>
</reference>
<dbReference type="GO" id="GO:0005516">
    <property type="term" value="F:calmodulin binding"/>
    <property type="evidence" value="ECO:0007669"/>
    <property type="project" value="UniProtKB-KW"/>
</dbReference>
<organism evidence="5 6">
    <name type="scientific">Salix koriyanagi</name>
    <dbReference type="NCBI Taxonomy" id="2511006"/>
    <lineage>
        <taxon>Eukaryota</taxon>
        <taxon>Viridiplantae</taxon>
        <taxon>Streptophyta</taxon>
        <taxon>Embryophyta</taxon>
        <taxon>Tracheophyta</taxon>
        <taxon>Spermatophyta</taxon>
        <taxon>Magnoliopsida</taxon>
        <taxon>eudicotyledons</taxon>
        <taxon>Gunneridae</taxon>
        <taxon>Pentapetalae</taxon>
        <taxon>rosids</taxon>
        <taxon>fabids</taxon>
        <taxon>Malpighiales</taxon>
        <taxon>Salicaceae</taxon>
        <taxon>Saliceae</taxon>
        <taxon>Salix</taxon>
    </lineage>
</organism>
<keyword evidence="1" id="KW-0112">Calmodulin-binding</keyword>
<feature type="compositionally biased region" description="Basic and acidic residues" evidence="3">
    <location>
        <begin position="341"/>
        <end position="355"/>
    </location>
</feature>
<comment type="similarity">
    <text evidence="2">Belongs to the IQD family.</text>
</comment>
<dbReference type="InterPro" id="IPR000048">
    <property type="entry name" value="IQ_motif_EF-hand-BS"/>
</dbReference>
<dbReference type="PROSITE" id="PS50096">
    <property type="entry name" value="IQ"/>
    <property type="match status" value="2"/>
</dbReference>
<comment type="caution">
    <text evidence="5">The sequence shown here is derived from an EMBL/GenBank/DDBJ whole genome shotgun (WGS) entry which is preliminary data.</text>
</comment>
<dbReference type="PANTHER" id="PTHR32295">
    <property type="entry name" value="IQ-DOMAIN 5-RELATED"/>
    <property type="match status" value="1"/>
</dbReference>
<feature type="compositionally biased region" description="Basic residues" evidence="3">
    <location>
        <begin position="367"/>
        <end position="378"/>
    </location>
</feature>
<evidence type="ECO:0000256" key="1">
    <source>
        <dbReference type="ARBA" id="ARBA00022860"/>
    </source>
</evidence>
<feature type="region of interest" description="Disordered" evidence="3">
    <location>
        <begin position="1"/>
        <end position="46"/>
    </location>
</feature>
<dbReference type="PANTHER" id="PTHR32295:SF121">
    <property type="entry name" value="DUF4005 DOMAIN-CONTAINING PROTEIN"/>
    <property type="match status" value="1"/>
</dbReference>
<evidence type="ECO:0000256" key="4">
    <source>
        <dbReference type="SAM" id="Phobius"/>
    </source>
</evidence>
<gene>
    <name evidence="5" type="ORF">OIU74_023524</name>
</gene>
<keyword evidence="4" id="KW-0472">Membrane</keyword>
<keyword evidence="6" id="KW-1185">Reference proteome</keyword>
<dbReference type="SMART" id="SM00015">
    <property type="entry name" value="IQ"/>
    <property type="match status" value="2"/>
</dbReference>
<proteinExistence type="inferred from homology"/>
<evidence type="ECO:0000256" key="3">
    <source>
        <dbReference type="SAM" id="MobiDB-lite"/>
    </source>
</evidence>